<proteinExistence type="predicted"/>
<dbReference type="Proteomes" id="UP001056336">
    <property type="component" value="Chromosome"/>
</dbReference>
<keyword evidence="2" id="KW-1185">Reference proteome</keyword>
<evidence type="ECO:0000313" key="1">
    <source>
        <dbReference type="EMBL" id="UQX88706.1"/>
    </source>
</evidence>
<accession>A0ABY4QYF1</accession>
<protein>
    <submittedName>
        <fullName evidence="1">DUF4265 domain-containing protein</fullName>
    </submittedName>
</protein>
<name>A0ABY4QYF1_9ACTN</name>
<evidence type="ECO:0000313" key="2">
    <source>
        <dbReference type="Proteomes" id="UP001056336"/>
    </source>
</evidence>
<dbReference type="Pfam" id="PF14085">
    <property type="entry name" value="DUF4265"/>
    <property type="match status" value="1"/>
</dbReference>
<reference evidence="1" key="2">
    <citation type="submission" date="2022-05" db="EMBL/GenBank/DDBJ databases">
        <authorList>
            <person name="Kim J.-S."/>
            <person name="Lee K."/>
            <person name="Suh M."/>
            <person name="Eom M."/>
            <person name="Kim J.-S."/>
            <person name="Kim D.-S."/>
            <person name="Ko S.-H."/>
            <person name="Shin Y."/>
            <person name="Lee J.-S."/>
        </authorList>
    </citation>
    <scope>NUCLEOTIDE SEQUENCE</scope>
    <source>
        <strain evidence="1">N237</strain>
    </source>
</reference>
<dbReference type="InterPro" id="IPR025361">
    <property type="entry name" value="DUF4265"/>
</dbReference>
<reference evidence="1" key="1">
    <citation type="journal article" date="2018" name="Int. J. Syst. Evol. Microbiol.">
        <title>Jatrophihabitans telluris sp. nov., isolated from sediment soil of lava forest wetlands and the emended description of the genus Jatrophihabitans.</title>
        <authorList>
            <person name="Lee K.C."/>
            <person name="Suh M.K."/>
            <person name="Eom M.K."/>
            <person name="Kim K.K."/>
            <person name="Kim J.S."/>
            <person name="Kim D.S."/>
            <person name="Ko S.H."/>
            <person name="Shin Y.K."/>
            <person name="Lee J.S."/>
        </authorList>
    </citation>
    <scope>NUCLEOTIDE SEQUENCE</scope>
    <source>
        <strain evidence="1">N237</strain>
    </source>
</reference>
<organism evidence="1 2">
    <name type="scientific">Jatrophihabitans telluris</name>
    <dbReference type="NCBI Taxonomy" id="2038343"/>
    <lineage>
        <taxon>Bacteria</taxon>
        <taxon>Bacillati</taxon>
        <taxon>Actinomycetota</taxon>
        <taxon>Actinomycetes</taxon>
        <taxon>Jatrophihabitantales</taxon>
        <taxon>Jatrophihabitantaceae</taxon>
        <taxon>Jatrophihabitans</taxon>
    </lineage>
</organism>
<gene>
    <name evidence="1" type="ORF">M6D93_01580</name>
</gene>
<sequence>MSTAREATHSQPVWRERSNFIIATSIDSGNTDVQTEQLWARKIDERHFELCCIPFFAYDLSLGDVVETDDGYMTRRVSTPSGRYVFRVWFGESFHPREEVAAELESLGALVEWSSTNLVAVDARDAAHAKELAAYLQAQEDAGRLMYETGKTA</sequence>
<dbReference type="EMBL" id="CP097332">
    <property type="protein sequence ID" value="UQX88706.1"/>
    <property type="molecule type" value="Genomic_DNA"/>
</dbReference>
<dbReference type="RefSeq" id="WP_249772417.1">
    <property type="nucleotide sequence ID" value="NZ_CP097332.1"/>
</dbReference>